<reference evidence="3" key="1">
    <citation type="journal article" date="2019" name="Int. J. Syst. Evol. Microbiol.">
        <title>The Global Catalogue of Microorganisms (GCM) 10K type strain sequencing project: providing services to taxonomists for standard genome sequencing and annotation.</title>
        <authorList>
            <consortium name="The Broad Institute Genomics Platform"/>
            <consortium name="The Broad Institute Genome Sequencing Center for Infectious Disease"/>
            <person name="Wu L."/>
            <person name="Ma J."/>
        </authorList>
    </citation>
    <scope>NUCLEOTIDE SEQUENCE [LARGE SCALE GENOMIC DNA]</scope>
    <source>
        <strain evidence="3">CGMCC 1.12702</strain>
    </source>
</reference>
<dbReference type="EMBL" id="JBHUGS010000003">
    <property type="protein sequence ID" value="MFD1951728.1"/>
    <property type="molecule type" value="Genomic_DNA"/>
</dbReference>
<accession>A0ABW4U2C4</accession>
<sequence>MRAGLIALLTTLKEINPGIRVVLTVSPVPLIATYEPRSVLVSTSYSKAVLRVAADEALRRFDWVDYFPSYEIITGSFSGGLYYEDDHREVNRLGVAHAMRCFVANFVEGAGQDAPDDAPRPPVSPRMAQPTDIVCDEETLDALRF</sequence>
<dbReference type="RefSeq" id="WP_380930585.1">
    <property type="nucleotide sequence ID" value="NZ_JBHUGS010000003.1"/>
</dbReference>
<evidence type="ECO:0000313" key="2">
    <source>
        <dbReference type="EMBL" id="MFD1951728.1"/>
    </source>
</evidence>
<feature type="domain" description="GSCFA" evidence="1">
    <location>
        <begin position="5"/>
        <end position="102"/>
    </location>
</feature>
<dbReference type="Proteomes" id="UP001597400">
    <property type="component" value="Unassembled WGS sequence"/>
</dbReference>
<keyword evidence="3" id="KW-1185">Reference proteome</keyword>
<proteinExistence type="predicted"/>
<dbReference type="InterPro" id="IPR014982">
    <property type="entry name" value="GSCFA"/>
</dbReference>
<evidence type="ECO:0000259" key="1">
    <source>
        <dbReference type="Pfam" id="PF08885"/>
    </source>
</evidence>
<organism evidence="2 3">
    <name type="scientific">Sphingomonas arantia</name>
    <dbReference type="NCBI Taxonomy" id="1460676"/>
    <lineage>
        <taxon>Bacteria</taxon>
        <taxon>Pseudomonadati</taxon>
        <taxon>Pseudomonadota</taxon>
        <taxon>Alphaproteobacteria</taxon>
        <taxon>Sphingomonadales</taxon>
        <taxon>Sphingomonadaceae</taxon>
        <taxon>Sphingomonas</taxon>
    </lineage>
</organism>
<gene>
    <name evidence="2" type="ORF">ACFSGX_13210</name>
</gene>
<name>A0ABW4U2C4_9SPHN</name>
<evidence type="ECO:0000313" key="3">
    <source>
        <dbReference type="Proteomes" id="UP001597400"/>
    </source>
</evidence>
<comment type="caution">
    <text evidence="2">The sequence shown here is derived from an EMBL/GenBank/DDBJ whole genome shotgun (WGS) entry which is preliminary data.</text>
</comment>
<dbReference type="Pfam" id="PF08885">
    <property type="entry name" value="GSCFA"/>
    <property type="match status" value="1"/>
</dbReference>
<protein>
    <submittedName>
        <fullName evidence="2">GSCFA domain-containing protein</fullName>
    </submittedName>
</protein>